<dbReference type="PANTHER" id="PTHR30404:SF0">
    <property type="entry name" value="N-ACETYLMURAMOYL-L-ALANINE AMIDASE AMIC"/>
    <property type="match status" value="1"/>
</dbReference>
<dbReference type="CDD" id="cd02696">
    <property type="entry name" value="MurNAc-LAA"/>
    <property type="match status" value="1"/>
</dbReference>
<name>A0A852ZXG1_9ACTN</name>
<dbReference type="Gene3D" id="1.10.101.10">
    <property type="entry name" value="PGBD-like superfamily/PGBD"/>
    <property type="match status" value="2"/>
</dbReference>
<proteinExistence type="predicted"/>
<dbReference type="EMBL" id="JACBZD010000001">
    <property type="protein sequence ID" value="NYI05414.1"/>
    <property type="molecule type" value="Genomic_DNA"/>
</dbReference>
<accession>A0A852ZXG1</accession>
<comment type="caution">
    <text evidence="3">The sequence shown here is derived from an EMBL/GenBank/DDBJ whole genome shotgun (WGS) entry which is preliminary data.</text>
</comment>
<protein>
    <submittedName>
        <fullName evidence="3">N-acetylmuramoyl-L-alanine amidase</fullName>
        <ecNumber evidence="3">3.5.1.28</ecNumber>
    </submittedName>
</protein>
<dbReference type="GO" id="GO:0009253">
    <property type="term" value="P:peptidoglycan catabolic process"/>
    <property type="evidence" value="ECO:0007669"/>
    <property type="project" value="InterPro"/>
</dbReference>
<dbReference type="Proteomes" id="UP000567795">
    <property type="component" value="Unassembled WGS sequence"/>
</dbReference>
<keyword evidence="1 3" id="KW-0378">Hydrolase</keyword>
<dbReference type="SUPFAM" id="SSF53187">
    <property type="entry name" value="Zn-dependent exopeptidases"/>
    <property type="match status" value="1"/>
</dbReference>
<dbReference type="InterPro" id="IPR002508">
    <property type="entry name" value="MurNAc-LAA_cat"/>
</dbReference>
<dbReference type="SUPFAM" id="SSF47090">
    <property type="entry name" value="PGBD-like"/>
    <property type="match status" value="2"/>
</dbReference>
<dbReference type="RefSeq" id="WP_179814152.1">
    <property type="nucleotide sequence ID" value="NZ_JACBZD010000001.1"/>
</dbReference>
<dbReference type="InterPro" id="IPR002477">
    <property type="entry name" value="Peptidoglycan-bd-like"/>
</dbReference>
<dbReference type="Pfam" id="PF01520">
    <property type="entry name" value="Amidase_3"/>
    <property type="match status" value="1"/>
</dbReference>
<gene>
    <name evidence="3" type="ORF">FHU37_002357</name>
</gene>
<dbReference type="EC" id="3.5.1.28" evidence="3"/>
<dbReference type="GO" id="GO:0030288">
    <property type="term" value="C:outer membrane-bounded periplasmic space"/>
    <property type="evidence" value="ECO:0007669"/>
    <property type="project" value="TreeGrafter"/>
</dbReference>
<reference evidence="3 4" key="1">
    <citation type="submission" date="2020-07" db="EMBL/GenBank/DDBJ databases">
        <title>Sequencing the genomes of 1000 actinobacteria strains.</title>
        <authorList>
            <person name="Klenk H.-P."/>
        </authorList>
    </citation>
    <scope>NUCLEOTIDE SEQUENCE [LARGE SCALE GENOMIC DNA]</scope>
    <source>
        <strain evidence="3 4">DSM 42178</strain>
    </source>
</reference>
<dbReference type="Pfam" id="PF01471">
    <property type="entry name" value="PG_binding_1"/>
    <property type="match status" value="2"/>
</dbReference>
<feature type="domain" description="MurNAc-LAA" evidence="2">
    <location>
        <begin position="253"/>
        <end position="369"/>
    </location>
</feature>
<organism evidence="3 4">
    <name type="scientific">Allostreptomyces psammosilenae</name>
    <dbReference type="NCBI Taxonomy" id="1892865"/>
    <lineage>
        <taxon>Bacteria</taxon>
        <taxon>Bacillati</taxon>
        <taxon>Actinomycetota</taxon>
        <taxon>Actinomycetes</taxon>
        <taxon>Kitasatosporales</taxon>
        <taxon>Streptomycetaceae</taxon>
        <taxon>Allostreptomyces</taxon>
    </lineage>
</organism>
<dbReference type="GO" id="GO:0008745">
    <property type="term" value="F:N-acetylmuramoyl-L-alanine amidase activity"/>
    <property type="evidence" value="ECO:0007669"/>
    <property type="project" value="UniProtKB-EC"/>
</dbReference>
<sequence>MTAQSRSAAYHWKLGDTGPAVAEIRERLARLGHLPAVVPHTHHSSEPPSWVWRFDEVLDLAVRRFQQDRNLTVDGVVGPETYRHLEEARWRLGDRILAHTVGRPMVGDDVAHLQRRLIDLGFSPGQVDGIFGPRTAYAVRDLQRNLGLPADGNCGPATFAALNRLARTVVGGDAQLMRERELLHRSGPSLPGKVVVLDPGHGGEDRGVVVGELVEAELMWELALRLEGRLTALGVRTYLTRGADHAVDEATRADFANATDADLVISLHVDRHRNPLASGLATYYYGADHAAGRSPTGERFAGLVQRELVARCGLGDNRIHGKTWTLLRTTRMPAVRIELGYLSNEHDRRRLSSAEFRSAAVEAIAVAVQRLYLPPGEDAPTGVLLLPAALTGLQAEPERA</sequence>
<dbReference type="InterPro" id="IPR036366">
    <property type="entry name" value="PGBDSf"/>
</dbReference>
<evidence type="ECO:0000313" key="4">
    <source>
        <dbReference type="Proteomes" id="UP000567795"/>
    </source>
</evidence>
<dbReference type="PANTHER" id="PTHR30404">
    <property type="entry name" value="N-ACETYLMURAMOYL-L-ALANINE AMIDASE"/>
    <property type="match status" value="1"/>
</dbReference>
<dbReference type="SMART" id="SM00646">
    <property type="entry name" value="Ami_3"/>
    <property type="match status" value="1"/>
</dbReference>
<evidence type="ECO:0000259" key="2">
    <source>
        <dbReference type="SMART" id="SM00646"/>
    </source>
</evidence>
<evidence type="ECO:0000256" key="1">
    <source>
        <dbReference type="ARBA" id="ARBA00022801"/>
    </source>
</evidence>
<dbReference type="InterPro" id="IPR036365">
    <property type="entry name" value="PGBD-like_sf"/>
</dbReference>
<dbReference type="AlphaFoldDB" id="A0A852ZXG1"/>
<keyword evidence="4" id="KW-1185">Reference proteome</keyword>
<dbReference type="Gene3D" id="3.40.630.40">
    <property type="entry name" value="Zn-dependent exopeptidases"/>
    <property type="match status" value="1"/>
</dbReference>
<dbReference type="InterPro" id="IPR050695">
    <property type="entry name" value="N-acetylmuramoyl_amidase_3"/>
</dbReference>
<evidence type="ECO:0000313" key="3">
    <source>
        <dbReference type="EMBL" id="NYI05414.1"/>
    </source>
</evidence>